<feature type="region of interest" description="Disordered" evidence="1">
    <location>
        <begin position="98"/>
        <end position="123"/>
    </location>
</feature>
<feature type="compositionally biased region" description="Low complexity" evidence="1">
    <location>
        <begin position="106"/>
        <end position="123"/>
    </location>
</feature>
<dbReference type="InterPro" id="IPR036047">
    <property type="entry name" value="F-box-like_dom_sf"/>
</dbReference>
<sequence>MQLPTELHEAIVRHLDRQDVASYRLVSRKFATTGLPQLFERLHFRTSLQSLQRLASISQKDCGRYVKHLLWNTTGSEYEARAFLKDLRMRDLKYVLGSPTPNLPSTTIQQTPEENEPPNQAEPNTNLGVFLLQTIFSGFSSLKGVYIITSGTHPNAFTADGYARRTLLTSPHDPWPKPWKAKHGCPRCAGLCQAIQSPGRYEMQTALLAAHGASRPLSHLRVENLAFFAAKTSAALPGYEIGLRNLTHLELVLTAPNRALSEVRAVFEQVSGLRELKLWLHSSSWWEGVDHGRSGLRLQDVFPSEDSFPYLRTLEVHQVGVSQEFMTEFLLAHAQTLRTLKMHRIRLDPQGSWPELFASVRGKLDALEVVWLHGDFEDEIEKGGWDMDAPRGRRLEAHLLGEEPECPIGEENRCRLE</sequence>
<dbReference type="EMBL" id="ML976684">
    <property type="protein sequence ID" value="KAF1972814.1"/>
    <property type="molecule type" value="Genomic_DNA"/>
</dbReference>
<dbReference type="OrthoDB" id="3780357at2759"/>
<dbReference type="SUPFAM" id="SSF81383">
    <property type="entry name" value="F-box domain"/>
    <property type="match status" value="1"/>
</dbReference>
<evidence type="ECO:0000256" key="1">
    <source>
        <dbReference type="SAM" id="MobiDB-lite"/>
    </source>
</evidence>
<dbReference type="InterPro" id="IPR001810">
    <property type="entry name" value="F-box_dom"/>
</dbReference>
<dbReference type="Pfam" id="PF00646">
    <property type="entry name" value="F-box"/>
    <property type="match status" value="1"/>
</dbReference>
<protein>
    <recommendedName>
        <fullName evidence="2">F-box domain-containing protein</fullName>
    </recommendedName>
</protein>
<gene>
    <name evidence="3" type="ORF">BU23DRAFT_599284</name>
</gene>
<evidence type="ECO:0000313" key="3">
    <source>
        <dbReference type="EMBL" id="KAF1972814.1"/>
    </source>
</evidence>
<evidence type="ECO:0000313" key="4">
    <source>
        <dbReference type="Proteomes" id="UP000800036"/>
    </source>
</evidence>
<dbReference type="Proteomes" id="UP000800036">
    <property type="component" value="Unassembled WGS sequence"/>
</dbReference>
<dbReference type="PROSITE" id="PS50181">
    <property type="entry name" value="FBOX"/>
    <property type="match status" value="1"/>
</dbReference>
<name>A0A6A5V6W2_9PLEO</name>
<organism evidence="3 4">
    <name type="scientific">Bimuria novae-zelandiae CBS 107.79</name>
    <dbReference type="NCBI Taxonomy" id="1447943"/>
    <lineage>
        <taxon>Eukaryota</taxon>
        <taxon>Fungi</taxon>
        <taxon>Dikarya</taxon>
        <taxon>Ascomycota</taxon>
        <taxon>Pezizomycotina</taxon>
        <taxon>Dothideomycetes</taxon>
        <taxon>Pleosporomycetidae</taxon>
        <taxon>Pleosporales</taxon>
        <taxon>Massarineae</taxon>
        <taxon>Didymosphaeriaceae</taxon>
        <taxon>Bimuria</taxon>
    </lineage>
</organism>
<keyword evidence="4" id="KW-1185">Reference proteome</keyword>
<proteinExistence type="predicted"/>
<reference evidence="3" key="1">
    <citation type="journal article" date="2020" name="Stud. Mycol.">
        <title>101 Dothideomycetes genomes: a test case for predicting lifestyles and emergence of pathogens.</title>
        <authorList>
            <person name="Haridas S."/>
            <person name="Albert R."/>
            <person name="Binder M."/>
            <person name="Bloem J."/>
            <person name="Labutti K."/>
            <person name="Salamov A."/>
            <person name="Andreopoulos B."/>
            <person name="Baker S."/>
            <person name="Barry K."/>
            <person name="Bills G."/>
            <person name="Bluhm B."/>
            <person name="Cannon C."/>
            <person name="Castanera R."/>
            <person name="Culley D."/>
            <person name="Daum C."/>
            <person name="Ezra D."/>
            <person name="Gonzalez J."/>
            <person name="Henrissat B."/>
            <person name="Kuo A."/>
            <person name="Liang C."/>
            <person name="Lipzen A."/>
            <person name="Lutzoni F."/>
            <person name="Magnuson J."/>
            <person name="Mondo S."/>
            <person name="Nolan M."/>
            <person name="Ohm R."/>
            <person name="Pangilinan J."/>
            <person name="Park H.-J."/>
            <person name="Ramirez L."/>
            <person name="Alfaro M."/>
            <person name="Sun H."/>
            <person name="Tritt A."/>
            <person name="Yoshinaga Y."/>
            <person name="Zwiers L.-H."/>
            <person name="Turgeon B."/>
            <person name="Goodwin S."/>
            <person name="Spatafora J."/>
            <person name="Crous P."/>
            <person name="Grigoriev I."/>
        </authorList>
    </citation>
    <scope>NUCLEOTIDE SEQUENCE</scope>
    <source>
        <strain evidence="3">CBS 107.79</strain>
    </source>
</reference>
<dbReference type="AlphaFoldDB" id="A0A6A5V6W2"/>
<accession>A0A6A5V6W2</accession>
<feature type="domain" description="F-box" evidence="2">
    <location>
        <begin position="1"/>
        <end position="42"/>
    </location>
</feature>
<evidence type="ECO:0000259" key="2">
    <source>
        <dbReference type="PROSITE" id="PS50181"/>
    </source>
</evidence>